<keyword evidence="3" id="KW-1185">Reference proteome</keyword>
<dbReference type="Proteomes" id="UP000076871">
    <property type="component" value="Unassembled WGS sequence"/>
</dbReference>
<gene>
    <name evidence="2" type="ORF">LAESUDRAFT_760217</name>
</gene>
<dbReference type="RefSeq" id="XP_040763068.1">
    <property type="nucleotide sequence ID" value="XM_040912703.1"/>
</dbReference>
<name>A0A165DPE6_9APHY</name>
<dbReference type="EMBL" id="KV427630">
    <property type="protein sequence ID" value="KZT05328.1"/>
    <property type="molecule type" value="Genomic_DNA"/>
</dbReference>
<organism evidence="2 3">
    <name type="scientific">Laetiporus sulphureus 93-53</name>
    <dbReference type="NCBI Taxonomy" id="1314785"/>
    <lineage>
        <taxon>Eukaryota</taxon>
        <taxon>Fungi</taxon>
        <taxon>Dikarya</taxon>
        <taxon>Basidiomycota</taxon>
        <taxon>Agaricomycotina</taxon>
        <taxon>Agaricomycetes</taxon>
        <taxon>Polyporales</taxon>
        <taxon>Laetiporus</taxon>
    </lineage>
</organism>
<sequence length="342" mass="38151">MAYTVAHAQWKLRQDYAKPDFFRHFTLAVLRELCNSRQLYVAPTGRRGQKAAKNRVLKEDYIRTLLDNRAAFSVPAVSPSSEANKASPQPVETHVAEAGPHIKRRRAADDLLPEVSKRARLESCSKSSDTSALAPEGSTLSAQNAPISTSESTPVEEETISPIQRKRPLADNTADDPVKRPHLEADLVVQDTHHRYEEDLNTMFEVALTIAPPSVATFLVQDRVEVAMPPAGPTTFEAKANGKNRSHPSREVRIRLFDRAKDWNPIKEVSIHCLPDGNLDLRSLSAKLGVYECCQVIDPSNFKPFFNYSEGLLGRDDIDELMKDEYLCVIGIVSIIITKEAH</sequence>
<dbReference type="GeneID" id="63829731"/>
<reference evidence="2 3" key="1">
    <citation type="journal article" date="2016" name="Mol. Biol. Evol.">
        <title>Comparative Genomics of Early-Diverging Mushroom-Forming Fungi Provides Insights into the Origins of Lignocellulose Decay Capabilities.</title>
        <authorList>
            <person name="Nagy L.G."/>
            <person name="Riley R."/>
            <person name="Tritt A."/>
            <person name="Adam C."/>
            <person name="Daum C."/>
            <person name="Floudas D."/>
            <person name="Sun H."/>
            <person name="Yadav J.S."/>
            <person name="Pangilinan J."/>
            <person name="Larsson K.H."/>
            <person name="Matsuura K."/>
            <person name="Barry K."/>
            <person name="Labutti K."/>
            <person name="Kuo R."/>
            <person name="Ohm R.A."/>
            <person name="Bhattacharya S.S."/>
            <person name="Shirouzu T."/>
            <person name="Yoshinaga Y."/>
            <person name="Martin F.M."/>
            <person name="Grigoriev I.V."/>
            <person name="Hibbett D.S."/>
        </authorList>
    </citation>
    <scope>NUCLEOTIDE SEQUENCE [LARGE SCALE GENOMIC DNA]</scope>
    <source>
        <strain evidence="2 3">93-53</strain>
    </source>
</reference>
<dbReference type="InParanoid" id="A0A165DPE6"/>
<feature type="region of interest" description="Disordered" evidence="1">
    <location>
        <begin position="76"/>
        <end position="182"/>
    </location>
</feature>
<evidence type="ECO:0000256" key="1">
    <source>
        <dbReference type="SAM" id="MobiDB-lite"/>
    </source>
</evidence>
<evidence type="ECO:0000313" key="3">
    <source>
        <dbReference type="Proteomes" id="UP000076871"/>
    </source>
</evidence>
<proteinExistence type="predicted"/>
<protein>
    <submittedName>
        <fullName evidence="2">Uncharacterized protein</fullName>
    </submittedName>
</protein>
<evidence type="ECO:0000313" key="2">
    <source>
        <dbReference type="EMBL" id="KZT05328.1"/>
    </source>
</evidence>
<dbReference type="AlphaFoldDB" id="A0A165DPE6"/>
<accession>A0A165DPE6</accession>